<feature type="signal peptide" evidence="1">
    <location>
        <begin position="1"/>
        <end position="19"/>
    </location>
</feature>
<dbReference type="STRING" id="1384054.N790_09480"/>
<keyword evidence="3" id="KW-1185">Reference proteome</keyword>
<gene>
    <name evidence="2" type="ORF">N790_09480</name>
</gene>
<dbReference type="PATRIC" id="fig|1384054.3.peg.2007"/>
<accession>A0A091B1W4</accession>
<dbReference type="Proteomes" id="UP000029392">
    <property type="component" value="Unassembled WGS sequence"/>
</dbReference>
<sequence length="299" mass="32458">MRRLLPAFLLLLLPAFAHGARWSEPDIAGLVTDGAIDEISGLAASRTHPGHYWAINDSGSSAELHLVDGRGRHRGSVPVEGVPNVDWEDLSSFELDGRRYLLIADTGDNGGLRQELQLYVVEEPASLDQPARLAWTRRFRWPDGPRDCEAATVDPVAGDVLLVSKKRVPPELFRVPLRGGDAVVDAEFLGTLRGIAQPSSGDLLKNPVYGRYRAQVTGASLSPNGRVLAVLNYRALHFLVREPGGSWRDALEAEVSALALPWLPQAEAVAFDADGAGLAIGSEQLPSPFLRYRVKPAPR</sequence>
<protein>
    <recommendedName>
        <fullName evidence="4">Phytase-like domain-containing protein</fullName>
    </recommendedName>
</protein>
<keyword evidence="1" id="KW-0732">Signal</keyword>
<reference evidence="2 3" key="1">
    <citation type="submission" date="2013-09" db="EMBL/GenBank/DDBJ databases">
        <title>Genome sequencing of Arenimonas malthae.</title>
        <authorList>
            <person name="Chen F."/>
            <person name="Wang G."/>
        </authorList>
    </citation>
    <scope>NUCLEOTIDE SEQUENCE [LARGE SCALE GENOMIC DNA]</scope>
    <source>
        <strain evidence="2 3">CC-JY-1</strain>
    </source>
</reference>
<dbReference type="OrthoDB" id="9798438at2"/>
<comment type="caution">
    <text evidence="2">The sequence shown here is derived from an EMBL/GenBank/DDBJ whole genome shotgun (WGS) entry which is preliminary data.</text>
</comment>
<dbReference type="EMBL" id="AVCH01000178">
    <property type="protein sequence ID" value="KFN45681.1"/>
    <property type="molecule type" value="Genomic_DNA"/>
</dbReference>
<name>A0A091B1W4_9GAMM</name>
<dbReference type="AlphaFoldDB" id="A0A091B1W4"/>
<dbReference type="RefSeq" id="WP_043804071.1">
    <property type="nucleotide sequence ID" value="NZ_AVCH01000178.1"/>
</dbReference>
<evidence type="ECO:0000313" key="3">
    <source>
        <dbReference type="Proteomes" id="UP000029392"/>
    </source>
</evidence>
<feature type="chain" id="PRO_5001869156" description="Phytase-like domain-containing protein" evidence="1">
    <location>
        <begin position="20"/>
        <end position="299"/>
    </location>
</feature>
<evidence type="ECO:0008006" key="4">
    <source>
        <dbReference type="Google" id="ProtNLM"/>
    </source>
</evidence>
<organism evidence="2 3">
    <name type="scientific">Arenimonas malthae CC-JY-1</name>
    <dbReference type="NCBI Taxonomy" id="1384054"/>
    <lineage>
        <taxon>Bacteria</taxon>
        <taxon>Pseudomonadati</taxon>
        <taxon>Pseudomonadota</taxon>
        <taxon>Gammaproteobacteria</taxon>
        <taxon>Lysobacterales</taxon>
        <taxon>Lysobacteraceae</taxon>
        <taxon>Arenimonas</taxon>
    </lineage>
</organism>
<evidence type="ECO:0000313" key="2">
    <source>
        <dbReference type="EMBL" id="KFN45681.1"/>
    </source>
</evidence>
<proteinExistence type="predicted"/>
<dbReference type="eggNOG" id="COG0823">
    <property type="taxonomic scope" value="Bacteria"/>
</dbReference>
<evidence type="ECO:0000256" key="1">
    <source>
        <dbReference type="SAM" id="SignalP"/>
    </source>
</evidence>